<evidence type="ECO:0000256" key="3">
    <source>
        <dbReference type="ARBA" id="ARBA00001941"/>
    </source>
</evidence>
<sequence>MKISPSILAADFSCLYQEISRIEREVDSLHFDIMDGHFVPNITFGPGLVASLRKKVNLLFDIHLMVDNPQEWINPFVDAGADFITVHVETSLHLERLVAIIKEKGPKVGVALNPATSLQELEYVISEVDIVLVMTVNPGFGSQSLLFSVIPKIRDLREIIKKRRLSLEIEVDGGINQDTAAKVIEAGASILVAGTAVFNASDPEKAILRLKNSQKGELGGNKNSTAKNGS</sequence>
<dbReference type="AlphaFoldDB" id="A0A0F9RXU6"/>
<dbReference type="InterPro" id="IPR013785">
    <property type="entry name" value="Aldolase_TIM"/>
</dbReference>
<comment type="catalytic activity">
    <reaction evidence="1">
        <text>D-ribulose 5-phosphate = D-xylulose 5-phosphate</text>
        <dbReference type="Rhea" id="RHEA:13677"/>
        <dbReference type="ChEBI" id="CHEBI:57737"/>
        <dbReference type="ChEBI" id="CHEBI:58121"/>
        <dbReference type="EC" id="5.1.3.1"/>
    </reaction>
</comment>
<dbReference type="GO" id="GO:0005975">
    <property type="term" value="P:carbohydrate metabolic process"/>
    <property type="evidence" value="ECO:0007669"/>
    <property type="project" value="InterPro"/>
</dbReference>
<dbReference type="FunFam" id="3.20.20.70:FF:000004">
    <property type="entry name" value="Ribulose-phosphate 3-epimerase"/>
    <property type="match status" value="1"/>
</dbReference>
<evidence type="ECO:0000256" key="1">
    <source>
        <dbReference type="ARBA" id="ARBA00001782"/>
    </source>
</evidence>
<dbReference type="CDD" id="cd00429">
    <property type="entry name" value="RPE"/>
    <property type="match status" value="1"/>
</dbReference>
<comment type="similarity">
    <text evidence="6">Belongs to the ribulose-phosphate 3-epimerase family.</text>
</comment>
<dbReference type="HAMAP" id="MF_02227">
    <property type="entry name" value="RPE"/>
    <property type="match status" value="1"/>
</dbReference>
<dbReference type="GO" id="GO:0046872">
    <property type="term" value="F:metal ion binding"/>
    <property type="evidence" value="ECO:0007669"/>
    <property type="project" value="UniProtKB-KW"/>
</dbReference>
<keyword evidence="8" id="KW-0479">Metal-binding</keyword>
<reference evidence="10" key="1">
    <citation type="journal article" date="2015" name="Nature">
        <title>Complex archaea that bridge the gap between prokaryotes and eukaryotes.</title>
        <authorList>
            <person name="Spang A."/>
            <person name="Saw J.H."/>
            <person name="Jorgensen S.L."/>
            <person name="Zaremba-Niedzwiedzka K."/>
            <person name="Martijn J."/>
            <person name="Lind A.E."/>
            <person name="van Eijk R."/>
            <person name="Schleper C."/>
            <person name="Guy L."/>
            <person name="Ettema T.J."/>
        </authorList>
    </citation>
    <scope>NUCLEOTIDE SEQUENCE</scope>
</reference>
<comment type="cofactor">
    <cofactor evidence="4">
        <name>Zn(2+)</name>
        <dbReference type="ChEBI" id="CHEBI:29105"/>
    </cofactor>
</comment>
<comment type="caution">
    <text evidence="10">The sequence shown here is derived from an EMBL/GenBank/DDBJ whole genome shotgun (WGS) entry which is preliminary data.</text>
</comment>
<dbReference type="InterPro" id="IPR011060">
    <property type="entry name" value="RibuloseP-bd_barrel"/>
</dbReference>
<dbReference type="SUPFAM" id="SSF51366">
    <property type="entry name" value="Ribulose-phoshate binding barrel"/>
    <property type="match status" value="1"/>
</dbReference>
<dbReference type="NCBIfam" id="TIGR01163">
    <property type="entry name" value="rpe"/>
    <property type="match status" value="1"/>
</dbReference>
<evidence type="ECO:0000256" key="8">
    <source>
        <dbReference type="ARBA" id="ARBA00022723"/>
    </source>
</evidence>
<proteinExistence type="inferred from homology"/>
<keyword evidence="9" id="KW-0413">Isomerase</keyword>
<evidence type="ECO:0000313" key="10">
    <source>
        <dbReference type="EMBL" id="KKN22008.1"/>
    </source>
</evidence>
<protein>
    <recommendedName>
        <fullName evidence="7">ribulose-phosphate 3-epimerase</fullName>
        <ecNumber evidence="7">5.1.3.1</ecNumber>
    </recommendedName>
</protein>
<comment type="cofactor">
    <cofactor evidence="2">
        <name>Mn(2+)</name>
        <dbReference type="ChEBI" id="CHEBI:29035"/>
    </cofactor>
</comment>
<dbReference type="Gene3D" id="3.20.20.70">
    <property type="entry name" value="Aldolase class I"/>
    <property type="match status" value="1"/>
</dbReference>
<evidence type="ECO:0000256" key="2">
    <source>
        <dbReference type="ARBA" id="ARBA00001936"/>
    </source>
</evidence>
<evidence type="ECO:0000256" key="5">
    <source>
        <dbReference type="ARBA" id="ARBA00001954"/>
    </source>
</evidence>
<dbReference type="Pfam" id="PF00834">
    <property type="entry name" value="Ribul_P_3_epim"/>
    <property type="match status" value="1"/>
</dbReference>
<evidence type="ECO:0000256" key="9">
    <source>
        <dbReference type="ARBA" id="ARBA00023235"/>
    </source>
</evidence>
<comment type="cofactor">
    <cofactor evidence="3">
        <name>Co(2+)</name>
        <dbReference type="ChEBI" id="CHEBI:48828"/>
    </cofactor>
</comment>
<dbReference type="InterPro" id="IPR026019">
    <property type="entry name" value="Ribul_P_3_epim"/>
</dbReference>
<dbReference type="GO" id="GO:0006098">
    <property type="term" value="P:pentose-phosphate shunt"/>
    <property type="evidence" value="ECO:0007669"/>
    <property type="project" value="InterPro"/>
</dbReference>
<dbReference type="InterPro" id="IPR000056">
    <property type="entry name" value="Ribul_P_3_epim-like"/>
</dbReference>
<evidence type="ECO:0000256" key="6">
    <source>
        <dbReference type="ARBA" id="ARBA00009541"/>
    </source>
</evidence>
<dbReference type="GO" id="GO:0005737">
    <property type="term" value="C:cytoplasm"/>
    <property type="evidence" value="ECO:0007669"/>
    <property type="project" value="UniProtKB-ARBA"/>
</dbReference>
<evidence type="ECO:0000256" key="4">
    <source>
        <dbReference type="ARBA" id="ARBA00001947"/>
    </source>
</evidence>
<dbReference type="PANTHER" id="PTHR11749">
    <property type="entry name" value="RIBULOSE-5-PHOSPHATE-3-EPIMERASE"/>
    <property type="match status" value="1"/>
</dbReference>
<dbReference type="GO" id="GO:0004750">
    <property type="term" value="F:D-ribulose-phosphate 3-epimerase activity"/>
    <property type="evidence" value="ECO:0007669"/>
    <property type="project" value="UniProtKB-EC"/>
</dbReference>
<organism evidence="10">
    <name type="scientific">marine sediment metagenome</name>
    <dbReference type="NCBI Taxonomy" id="412755"/>
    <lineage>
        <taxon>unclassified sequences</taxon>
        <taxon>metagenomes</taxon>
        <taxon>ecological metagenomes</taxon>
    </lineage>
</organism>
<dbReference type="EC" id="5.1.3.1" evidence="7"/>
<evidence type="ECO:0000256" key="7">
    <source>
        <dbReference type="ARBA" id="ARBA00013188"/>
    </source>
</evidence>
<dbReference type="NCBIfam" id="NF004076">
    <property type="entry name" value="PRK05581.1-4"/>
    <property type="match status" value="1"/>
</dbReference>
<dbReference type="PROSITE" id="PS01085">
    <property type="entry name" value="RIBUL_P_3_EPIMER_1"/>
    <property type="match status" value="1"/>
</dbReference>
<gene>
    <name evidence="10" type="ORF">LCGC14_0919600</name>
</gene>
<name>A0A0F9RXU6_9ZZZZ</name>
<comment type="cofactor">
    <cofactor evidence="5">
        <name>Fe(2+)</name>
        <dbReference type="ChEBI" id="CHEBI:29033"/>
    </cofactor>
</comment>
<dbReference type="EMBL" id="LAZR01003100">
    <property type="protein sequence ID" value="KKN22008.1"/>
    <property type="molecule type" value="Genomic_DNA"/>
</dbReference>
<accession>A0A0F9RXU6</accession>
<dbReference type="PIRSF" id="PIRSF001461">
    <property type="entry name" value="RPE"/>
    <property type="match status" value="1"/>
</dbReference>